<comment type="pathway">
    <text evidence="1">Protein modification; protein glycosylation.</text>
</comment>
<dbReference type="AlphaFoldDB" id="A0A7J7LHP7"/>
<evidence type="ECO:0000313" key="4">
    <source>
        <dbReference type="EMBL" id="KAF6142060.1"/>
    </source>
</evidence>
<comment type="function">
    <text evidence="1">Subunit of the oligosaccharyl transferase (OST) complex that catalyzes the initial transfer of a defined glycan (Glc(3)Man(9)GlcNAc(2) in eukaryotes) from the lipid carrier dolichol-pyrophosphate to an asparagine residue within an Asn-X-Ser/Thr consensus motif in nascent polypeptide chains, the first step in protein N-glycosylation. N-glycosylation occurs cotranslationally and the complex associates with the Sec61 complex at the channel-forming translocon complex that mediates protein translocation across the endoplasmic reticulum (ER). All subunits are required for a maximal enzyme activity.</text>
</comment>
<dbReference type="Pfam" id="PF23861">
    <property type="entry name" value="Ribophorin_II_2nd"/>
    <property type="match status" value="1"/>
</dbReference>
<dbReference type="InterPro" id="IPR055375">
    <property type="entry name" value="Ribophorin_II_2nd"/>
</dbReference>
<feature type="signal peptide" evidence="1">
    <location>
        <begin position="1"/>
        <end position="22"/>
    </location>
</feature>
<reference evidence="4 5" key="1">
    <citation type="journal article" date="2020" name="IScience">
        <title>Genome Sequencing of the Endangered Kingdonia uniflora (Circaeasteraceae, Ranunculales) Reveals Potential Mechanisms of Evolutionary Specialization.</title>
        <authorList>
            <person name="Sun Y."/>
            <person name="Deng T."/>
            <person name="Zhang A."/>
            <person name="Moore M.J."/>
            <person name="Landis J.B."/>
            <person name="Lin N."/>
            <person name="Zhang H."/>
            <person name="Zhang X."/>
            <person name="Huang J."/>
            <person name="Zhang X."/>
            <person name="Sun H."/>
            <person name="Wang H."/>
        </authorList>
    </citation>
    <scope>NUCLEOTIDE SEQUENCE [LARGE SCALE GENOMIC DNA]</scope>
    <source>
        <strain evidence="4">TB1705</strain>
        <tissue evidence="4">Leaf</tissue>
    </source>
</reference>
<evidence type="ECO:0000259" key="3">
    <source>
        <dbReference type="Pfam" id="PF23861"/>
    </source>
</evidence>
<accession>A0A7J7LHP7</accession>
<evidence type="ECO:0000256" key="1">
    <source>
        <dbReference type="RuleBase" id="RU366029"/>
    </source>
</evidence>
<dbReference type="Proteomes" id="UP000541444">
    <property type="component" value="Unassembled WGS sequence"/>
</dbReference>
<dbReference type="UniPathway" id="UPA00378"/>
<dbReference type="GO" id="GO:0006487">
    <property type="term" value="P:protein N-linked glycosylation"/>
    <property type="evidence" value="ECO:0007669"/>
    <property type="project" value="UniProtKB-UniRule"/>
</dbReference>
<dbReference type="GO" id="GO:0008250">
    <property type="term" value="C:oligosaccharyltransferase complex"/>
    <property type="evidence" value="ECO:0007669"/>
    <property type="project" value="UniProtKB-UniRule"/>
</dbReference>
<comment type="caution">
    <text evidence="4">The sequence shown here is derived from an EMBL/GenBank/DDBJ whole genome shotgun (WGS) entry which is preliminary data.</text>
</comment>
<dbReference type="EMBL" id="JACGCM010002282">
    <property type="protein sequence ID" value="KAF6142060.1"/>
    <property type="molecule type" value="Genomic_DNA"/>
</dbReference>
<dbReference type="Pfam" id="PF05817">
    <property type="entry name" value="Ribophorin_II"/>
    <property type="match status" value="1"/>
</dbReference>
<organism evidence="4 5">
    <name type="scientific">Kingdonia uniflora</name>
    <dbReference type="NCBI Taxonomy" id="39325"/>
    <lineage>
        <taxon>Eukaryota</taxon>
        <taxon>Viridiplantae</taxon>
        <taxon>Streptophyta</taxon>
        <taxon>Embryophyta</taxon>
        <taxon>Tracheophyta</taxon>
        <taxon>Spermatophyta</taxon>
        <taxon>Magnoliopsida</taxon>
        <taxon>Ranunculales</taxon>
        <taxon>Circaeasteraceae</taxon>
        <taxon>Kingdonia</taxon>
    </lineage>
</organism>
<feature type="chain" id="PRO_5029935182" description="Dolichyl-diphosphooligosaccharide--protein glycosyltransferase subunit 2" evidence="1">
    <location>
        <begin position="23"/>
        <end position="447"/>
    </location>
</feature>
<comment type="similarity">
    <text evidence="1">Belongs to the SWP1 family.</text>
</comment>
<protein>
    <recommendedName>
        <fullName evidence="1">Dolichyl-diphosphooligosaccharide--protein glycosyltransferase subunit 2</fullName>
    </recommendedName>
    <alternativeName>
        <fullName evidence="1">Ribophorin-2</fullName>
    </alternativeName>
</protein>
<keyword evidence="1" id="KW-0732">Signal</keyword>
<keyword evidence="1" id="KW-0256">Endoplasmic reticulum</keyword>
<dbReference type="PANTHER" id="PTHR12640:SF0">
    <property type="entry name" value="DOLICHYL-DIPHOSPHOOLIGOSACCHARIDE--PROTEIN GLYCOSYLTRANSFERASE SUBUNIT 2"/>
    <property type="match status" value="1"/>
</dbReference>
<gene>
    <name evidence="4" type="ORF">GIB67_001257</name>
</gene>
<dbReference type="PANTHER" id="PTHR12640">
    <property type="entry name" value="RIBOPHORIN II"/>
    <property type="match status" value="1"/>
</dbReference>
<comment type="subcellular location">
    <subcellularLocation>
        <location evidence="1">Endoplasmic reticulum membrane</location>
        <topology evidence="1">Multi-pass membrane protein</topology>
    </subcellularLocation>
</comment>
<evidence type="ECO:0000259" key="2">
    <source>
        <dbReference type="Pfam" id="PF05817"/>
    </source>
</evidence>
<dbReference type="OrthoDB" id="432292at2759"/>
<feature type="domain" description="Ribophorin II N-terminal" evidence="2">
    <location>
        <begin position="28"/>
        <end position="306"/>
    </location>
</feature>
<proteinExistence type="inferred from homology"/>
<sequence>MAPPRNLLGFMVLILSLSICNATIFHPISDTHRFAAQQLFKPIDGSFGSLEETYEALRIFQVLNVGKNVDISSTTCPLVKKILGSSDSSPKDFFYALKVNSILKCEIDADTFEGITSKLQTIVKDAELLLDFYHSIGSLVLIKNQGSKGEIVLGDADGTFHSIKALSQSDGKWRYSFNGAESSTYAAGLALESLAGVVSLASSEIDQSMIGTVKNDIMKLFDSLQKYDDGAQYFDEKSADTREHQGPLSTTSSVVHGITAFSAVTSGTLNVPGDKILGLAKFFLGIGVPGNANDLFSQIDSLACLENNKISVPLIISLPATVLSLTKNDKLKVNVNTVLGSEAPPLTVKLVQAVSSSSKGTPVVENQELEFDTESSAHYLDISAKGFDVGKYTFVFRVLLRDPEHKNIYSTGGQTQVPIFVTGLVKVDGAEIAVLESDLVSVEIKKK</sequence>
<dbReference type="InterPro" id="IPR008814">
    <property type="entry name" value="Swp1"/>
</dbReference>
<evidence type="ECO:0000313" key="5">
    <source>
        <dbReference type="Proteomes" id="UP000541444"/>
    </source>
</evidence>
<feature type="domain" description="Ribophorin II second" evidence="3">
    <location>
        <begin position="314"/>
        <end position="421"/>
    </location>
</feature>
<keyword evidence="5" id="KW-1185">Reference proteome</keyword>
<name>A0A7J7LHP7_9MAGN</name>
<dbReference type="InterPro" id="IPR055373">
    <property type="entry name" value="Ribophorin_II_N"/>
</dbReference>
<comment type="subunit">
    <text evidence="1">Component of the oligosaccharyltransferase (OST) complex.</text>
</comment>